<feature type="transmembrane region" description="Helical" evidence="5">
    <location>
        <begin position="7"/>
        <end position="28"/>
    </location>
</feature>
<dbReference type="PANTHER" id="PTHR11785:SF512">
    <property type="entry name" value="SOBREMESA, ISOFORM B"/>
    <property type="match status" value="1"/>
</dbReference>
<dbReference type="GO" id="GO:0015179">
    <property type="term" value="F:L-amino acid transmembrane transporter activity"/>
    <property type="evidence" value="ECO:0007669"/>
    <property type="project" value="TreeGrafter"/>
</dbReference>
<evidence type="ECO:0000256" key="2">
    <source>
        <dbReference type="ARBA" id="ARBA00022692"/>
    </source>
</evidence>
<keyword evidence="4 5" id="KW-0472">Membrane</keyword>
<dbReference type="InterPro" id="IPR050598">
    <property type="entry name" value="AminoAcid_Transporter"/>
</dbReference>
<feature type="transmembrane region" description="Helical" evidence="5">
    <location>
        <begin position="351"/>
        <end position="369"/>
    </location>
</feature>
<feature type="transmembrane region" description="Helical" evidence="5">
    <location>
        <begin position="291"/>
        <end position="315"/>
    </location>
</feature>
<evidence type="ECO:0000313" key="6">
    <source>
        <dbReference type="EMBL" id="RPD41834.1"/>
    </source>
</evidence>
<keyword evidence="2 5" id="KW-0812">Transmembrane</keyword>
<feature type="transmembrane region" description="Helical" evidence="5">
    <location>
        <begin position="446"/>
        <end position="465"/>
    </location>
</feature>
<feature type="transmembrane region" description="Helical" evidence="5">
    <location>
        <begin position="147"/>
        <end position="166"/>
    </location>
</feature>
<evidence type="ECO:0000256" key="1">
    <source>
        <dbReference type="ARBA" id="ARBA00004141"/>
    </source>
</evidence>
<evidence type="ECO:0000256" key="5">
    <source>
        <dbReference type="SAM" id="Phobius"/>
    </source>
</evidence>
<feature type="transmembrane region" description="Helical" evidence="5">
    <location>
        <begin position="89"/>
        <end position="114"/>
    </location>
</feature>
<feature type="transmembrane region" description="Helical" evidence="5">
    <location>
        <begin position="375"/>
        <end position="396"/>
    </location>
</feature>
<evidence type="ECO:0000256" key="3">
    <source>
        <dbReference type="ARBA" id="ARBA00022989"/>
    </source>
</evidence>
<feature type="transmembrane region" description="Helical" evidence="5">
    <location>
        <begin position="215"/>
        <end position="240"/>
    </location>
</feature>
<comment type="caution">
    <text evidence="6">The sequence shown here is derived from an EMBL/GenBank/DDBJ whole genome shotgun (WGS) entry which is preliminary data.</text>
</comment>
<feature type="transmembrane region" description="Helical" evidence="5">
    <location>
        <begin position="173"/>
        <end position="195"/>
    </location>
</feature>
<dbReference type="Proteomes" id="UP000279089">
    <property type="component" value="Unassembled WGS sequence"/>
</dbReference>
<dbReference type="Pfam" id="PF13520">
    <property type="entry name" value="AA_permease_2"/>
    <property type="match status" value="1"/>
</dbReference>
<reference evidence="7" key="1">
    <citation type="submission" date="2018-11" db="EMBL/GenBank/DDBJ databases">
        <title>Chitinophaga lutea sp.nov., isolate from arsenic contaminated soil.</title>
        <authorList>
            <person name="Zong Y."/>
        </authorList>
    </citation>
    <scope>NUCLEOTIDE SEQUENCE [LARGE SCALE GENOMIC DNA]</scope>
    <source>
        <strain evidence="7">YLT18</strain>
    </source>
</reference>
<dbReference type="Gene3D" id="1.20.1740.10">
    <property type="entry name" value="Amino acid/polyamine transporter I"/>
    <property type="match status" value="1"/>
</dbReference>
<name>A0A3N4MD85_9BACT</name>
<dbReference type="PIRSF" id="PIRSF006060">
    <property type="entry name" value="AA_transporter"/>
    <property type="match status" value="1"/>
</dbReference>
<keyword evidence="3 5" id="KW-1133">Transmembrane helix</keyword>
<organism evidence="6 7">
    <name type="scientific">Chitinophaga barathri</name>
    <dbReference type="NCBI Taxonomy" id="1647451"/>
    <lineage>
        <taxon>Bacteria</taxon>
        <taxon>Pseudomonadati</taxon>
        <taxon>Bacteroidota</taxon>
        <taxon>Chitinophagia</taxon>
        <taxon>Chitinophagales</taxon>
        <taxon>Chitinophagaceae</taxon>
        <taxon>Chitinophaga</taxon>
    </lineage>
</organism>
<dbReference type="EMBL" id="RMBX01000003">
    <property type="protein sequence ID" value="RPD41834.1"/>
    <property type="molecule type" value="Genomic_DNA"/>
</dbReference>
<dbReference type="InterPro" id="IPR002293">
    <property type="entry name" value="AA/rel_permease1"/>
</dbReference>
<comment type="subcellular location">
    <subcellularLocation>
        <location evidence="1">Membrane</location>
        <topology evidence="1">Multi-pass membrane protein</topology>
    </subcellularLocation>
</comment>
<accession>A0A3N4MD85</accession>
<keyword evidence="7" id="KW-1185">Reference proteome</keyword>
<dbReference type="GO" id="GO:0016020">
    <property type="term" value="C:membrane"/>
    <property type="evidence" value="ECO:0007669"/>
    <property type="project" value="UniProtKB-SubCell"/>
</dbReference>
<protein>
    <submittedName>
        <fullName evidence="6">Amino acid permease</fullName>
    </submittedName>
</protein>
<dbReference type="OrthoDB" id="9806937at2"/>
<evidence type="ECO:0000313" key="7">
    <source>
        <dbReference type="Proteomes" id="UP000279089"/>
    </source>
</evidence>
<proteinExistence type="predicted"/>
<feature type="transmembrane region" description="Helical" evidence="5">
    <location>
        <begin position="408"/>
        <end position="426"/>
    </location>
</feature>
<dbReference type="AlphaFoldDB" id="A0A3N4MD85"/>
<gene>
    <name evidence="6" type="ORF">EG028_06625</name>
</gene>
<sequence>MPAERHQINYLAATAIVVGSIIGSGIFMKPATMAAQLQSPIWLTLVWMVGGVFSLAGALVFAEIGAMFPSTGGLYVYYRRMFGDFFGFLYGWAGFTVLNTASVAAIAFVCAQYLNYFLRLPGLPPETAGSVALHIPFLGTLYPLQNAGVKLLAVSLVLGLTLLNYLSLKAGSLLQVLSTVLKIVVVALLVFGIFFSGKGDLQNFVTGTPAPGTLFSGFIAALTGAFMAYDGWINVTFVAGEMKDPQRNIPRSLFTGVVICMFVYLLVNQAYLYVLPVDVMAGSPLVAADAIAVALGATGSSIVAALIVICTIGAINGNTMAVCRVTYAMGKDGLFFHWAGREHPRYLTPGNALWLHGIWGSLLVISGSFDMLADMFTFIAWVAYLFGALGLFLLRFRMPEHPRPYKAWGYPVLPALFVCFAGFYVVSTVWNDVTGYVSGRTPVINSLLGLAITALGAPVYGYFIWKKKRYLRL</sequence>
<dbReference type="RefSeq" id="WP_120514772.1">
    <property type="nucleotide sequence ID" value="NZ_QXZY01000002.1"/>
</dbReference>
<feature type="transmembrane region" description="Helical" evidence="5">
    <location>
        <begin position="252"/>
        <end position="271"/>
    </location>
</feature>
<evidence type="ECO:0000256" key="4">
    <source>
        <dbReference type="ARBA" id="ARBA00023136"/>
    </source>
</evidence>
<feature type="transmembrane region" description="Helical" evidence="5">
    <location>
        <begin position="40"/>
        <end position="68"/>
    </location>
</feature>
<dbReference type="PANTHER" id="PTHR11785">
    <property type="entry name" value="AMINO ACID TRANSPORTER"/>
    <property type="match status" value="1"/>
</dbReference>